<reference evidence="1 2" key="1">
    <citation type="submission" date="2018-03" db="EMBL/GenBank/DDBJ databases">
        <title>Genomic Encyclopedia of Archaeal and Bacterial Type Strains, Phase II (KMG-II): from individual species to whole genera.</title>
        <authorList>
            <person name="Goeker M."/>
        </authorList>
    </citation>
    <scope>NUCLEOTIDE SEQUENCE [LARGE SCALE GENOMIC DNA]</scope>
    <source>
        <strain evidence="1 2">DSM 44946</strain>
    </source>
</reference>
<dbReference type="Proteomes" id="UP000237797">
    <property type="component" value="Unassembled WGS sequence"/>
</dbReference>
<dbReference type="RefSeq" id="WP_106346377.1">
    <property type="nucleotide sequence ID" value="NZ_PVNE01000030.1"/>
</dbReference>
<dbReference type="AlphaFoldDB" id="A0A2T0LB11"/>
<accession>A0A2T0LB11</accession>
<name>A0A2T0LB11_9BACL</name>
<dbReference type="OrthoDB" id="9831995at2"/>
<evidence type="ECO:0000313" key="2">
    <source>
        <dbReference type="Proteomes" id="UP000237797"/>
    </source>
</evidence>
<proteinExistence type="predicted"/>
<organism evidence="1 2">
    <name type="scientific">Planifilum fimeticola</name>
    <dbReference type="NCBI Taxonomy" id="201975"/>
    <lineage>
        <taxon>Bacteria</taxon>
        <taxon>Bacillati</taxon>
        <taxon>Bacillota</taxon>
        <taxon>Bacilli</taxon>
        <taxon>Bacillales</taxon>
        <taxon>Thermoactinomycetaceae</taxon>
        <taxon>Planifilum</taxon>
    </lineage>
</organism>
<comment type="caution">
    <text evidence="1">The sequence shown here is derived from an EMBL/GenBank/DDBJ whole genome shotgun (WGS) entry which is preliminary data.</text>
</comment>
<evidence type="ECO:0000313" key="1">
    <source>
        <dbReference type="EMBL" id="PRX39076.1"/>
    </source>
</evidence>
<protein>
    <submittedName>
        <fullName evidence="1">Uncharacterized protein</fullName>
    </submittedName>
</protein>
<sequence length="119" mass="13773">MAKDQAWRHVLLALDLLHHYQWNIALMKKVRNEMKEAIDRMAERLAAGNDGDGSRAEDLRFFLGLLNDVESGIQNGNLLIMRSVEQSLIRHLLKRDPDDRHLHQLLSTKRDGEFDMVSV</sequence>
<keyword evidence="2" id="KW-1185">Reference proteome</keyword>
<gene>
    <name evidence="1" type="ORF">CLV97_13016</name>
</gene>
<dbReference type="EMBL" id="PVNE01000030">
    <property type="protein sequence ID" value="PRX39076.1"/>
    <property type="molecule type" value="Genomic_DNA"/>
</dbReference>